<name>A0A2T5HMC2_9RHOB</name>
<comment type="caution">
    <text evidence="1">The sequence shown here is derived from an EMBL/GenBank/DDBJ whole genome shotgun (WGS) entry which is preliminary data.</text>
</comment>
<dbReference type="OrthoDB" id="7605001at2"/>
<dbReference type="AlphaFoldDB" id="A0A2T5HMC2"/>
<evidence type="ECO:0000313" key="1">
    <source>
        <dbReference type="EMBL" id="PTQ72735.1"/>
    </source>
</evidence>
<dbReference type="Proteomes" id="UP000244077">
    <property type="component" value="Unassembled WGS sequence"/>
</dbReference>
<accession>A0A2T5HMC2</accession>
<dbReference type="EMBL" id="QAOH01000006">
    <property type="protein sequence ID" value="PTQ72735.1"/>
    <property type="molecule type" value="Genomic_DNA"/>
</dbReference>
<gene>
    <name evidence="1" type="ORF">C8N42_106247</name>
</gene>
<keyword evidence="2" id="KW-1185">Reference proteome</keyword>
<proteinExistence type="predicted"/>
<evidence type="ECO:0000313" key="2">
    <source>
        <dbReference type="Proteomes" id="UP000244077"/>
    </source>
</evidence>
<reference evidence="1 2" key="1">
    <citation type="submission" date="2018-04" db="EMBL/GenBank/DDBJ databases">
        <title>Genomic Encyclopedia of Archaeal and Bacterial Type Strains, Phase II (KMG-II): from individual species to whole genera.</title>
        <authorList>
            <person name="Goeker M."/>
        </authorList>
    </citation>
    <scope>NUCLEOTIDE SEQUENCE [LARGE SCALE GENOMIC DNA]</scope>
    <source>
        <strain evidence="1 2">DSM 100434</strain>
    </source>
</reference>
<sequence>MGFIDLFRRKIAPVETRSAASGFTAELMAAREAYISGRQGVADLTATVQAAVTLWEGGLSIADVDGADMLDGRSLALTARALALRGEAVFLIREDGLVPCNDWDLKTRNGNPTAYRVSVSEVGGGESFTALAGEVLHFRIGSDVGAPYFGTSPLKRAPITASLLNIIETALSEVYETAPLASQIVPFPEAPQTDLEKMARGFRGNRGKVLIRESVNVAAAGGPAPAQDWKPHDLSPDLSKAMTRESLAAARDAINMVFGVLPGLTSTATTGPMVREAQRHLAQWVLQPIGNMIADEASGKFGQTVKIDVMRPLQAFDAGGRARAAATIIQAIAQAKEAGVDPSEALRLVDWKE</sequence>
<evidence type="ECO:0008006" key="3">
    <source>
        <dbReference type="Google" id="ProtNLM"/>
    </source>
</evidence>
<protein>
    <recommendedName>
        <fullName evidence="3">Phage portal protein</fullName>
    </recommendedName>
</protein>
<organism evidence="1 2">
    <name type="scientific">Celeribacter persicus</name>
    <dbReference type="NCBI Taxonomy" id="1651082"/>
    <lineage>
        <taxon>Bacteria</taxon>
        <taxon>Pseudomonadati</taxon>
        <taxon>Pseudomonadota</taxon>
        <taxon>Alphaproteobacteria</taxon>
        <taxon>Rhodobacterales</taxon>
        <taxon>Roseobacteraceae</taxon>
        <taxon>Celeribacter</taxon>
    </lineage>
</organism>
<dbReference type="RefSeq" id="WP_107816476.1">
    <property type="nucleotide sequence ID" value="NZ_QAOH01000006.1"/>
</dbReference>